<comment type="caution">
    <text evidence="6">The sequence shown here is derived from an EMBL/GenBank/DDBJ whole genome shotgun (WGS) entry which is preliminary data.</text>
</comment>
<evidence type="ECO:0000256" key="2">
    <source>
        <dbReference type="ARBA" id="ARBA00022737"/>
    </source>
</evidence>
<evidence type="ECO:0000313" key="7">
    <source>
        <dbReference type="Proteomes" id="UP000826656"/>
    </source>
</evidence>
<proteinExistence type="inferred from homology"/>
<dbReference type="InterPro" id="IPR011990">
    <property type="entry name" value="TPR-like_helical_dom_sf"/>
</dbReference>
<dbReference type="PANTHER" id="PTHR47926:SF377">
    <property type="entry name" value="OS04G0469400 PROTEIN"/>
    <property type="match status" value="1"/>
</dbReference>
<feature type="repeat" description="PPR" evidence="3">
    <location>
        <begin position="529"/>
        <end position="563"/>
    </location>
</feature>
<keyword evidence="7" id="KW-1185">Reference proteome</keyword>
<dbReference type="Pfam" id="PF14432">
    <property type="entry name" value="DYW_deaminase"/>
    <property type="match status" value="1"/>
</dbReference>
<dbReference type="Pfam" id="PF01535">
    <property type="entry name" value="PPR"/>
    <property type="match status" value="6"/>
</dbReference>
<sequence>MAANAIFQNMSSFSSSPPTLATNSQKVPTFKISPNSQKPAIIPSLKQICRQDNFKESVFTLSNLIETCAFEKALLQGQQIHAHVLKFGLSGDDSVFLNTKIVFMYGKCGSIGDAQKVFDRMTERTVFTWNAMIGASVVNGVPVRAIELYREMRFLGVAIDAHTLSSTLKVTSQLEILYCGSEIHGVAIKLGLISNVFVVNSLVTMYTKCNDIRAASLLFNGMSEKEDTVSWNSMISAYTINGMNREALNLFIEMLNASVEPTTYTFVAAIQACEETNFGKFGIEIHAVVLKLGYSFDTYVVNALLMMYIKNNRLDEAAKIFFHMQEKDNISWNSMISGYVQNGLYDEAINLFHEMKNAGQKPDHVSLMSMLVASGRQGNLLNGTEIHAFSLRNGLDSDLQVGNTLVDMYAKCGKLDYMDSVFGRMLHRDSVSWTTIIAAYAQNNFPWKAVQLFYKVQAEGSHVDALMIGSVLLACTELRCNLLAKEIHCYVIKRGIYDPFMQKTLVSVYGDCGNVDYANSIFRLSEVKDVVSFTSMMCSYVQNGLANEALGLMLCMNEMRIEADFVAVLSMLTAAADLSSLRKGKEIHGFLVRKGLLLQDSIRSSLIDMYASCGTLENSYKVFNYLKSKDPVCWTSMINACGLHGCGRKAIDIFTRMEKENIHPDHITFLAVLRACSHVALIEDGKRIFKIMQSKYALEPWPEHYACFVDLLGRANHLEEAFQIVKTMNLEDIPAVWCALLGACQVYANKELGEIAAMKLLELEPKNPGNYVLVSNAYAATNRWDDVEDVRVTMKGKGLKKDPACSWIEVGDKVHTFIAQDKSHPECDKIYEKLAYLTEKLEKEAGYVAQTKYVLHKVEEKEKVKLLKGHSERLAIAYSLLASNDRNPIRITKNLRVCSDCHTFNVLNIYEKLLVRVEDIFPYGAVWISKVPGKVCFTWLATRGVILTTDNLRKRKAVYMSWCFLCNANTRVGVDVQLEDEHNSSENLEVVGFFGNSEELMSAMSATNHVAGFGSFLGLRKRGGAALRLPCGFSDQFTADIIMHQQGVGEAV</sequence>
<dbReference type="PROSITE" id="PS51375">
    <property type="entry name" value="PPR"/>
    <property type="match status" value="7"/>
</dbReference>
<name>A0ABQ7TZL1_SOLTU</name>
<dbReference type="NCBIfam" id="TIGR00756">
    <property type="entry name" value="PPR"/>
    <property type="match status" value="4"/>
</dbReference>
<feature type="repeat" description="PPR" evidence="3">
    <location>
        <begin position="328"/>
        <end position="362"/>
    </location>
</feature>
<dbReference type="InterPro" id="IPR046960">
    <property type="entry name" value="PPR_At4g14850-like_plant"/>
</dbReference>
<dbReference type="Gene3D" id="1.25.40.10">
    <property type="entry name" value="Tetratricopeptide repeat domain"/>
    <property type="match status" value="6"/>
</dbReference>
<keyword evidence="2" id="KW-0677">Repeat</keyword>
<evidence type="ECO:0000256" key="4">
    <source>
        <dbReference type="SAM" id="MobiDB-lite"/>
    </source>
</evidence>
<comment type="similarity">
    <text evidence="1">Belongs to the PPR family. PCMP-H subfamily.</text>
</comment>
<feature type="domain" description="DYW" evidence="5">
    <location>
        <begin position="846"/>
        <end position="905"/>
    </location>
</feature>
<accession>A0ABQ7TZL1</accession>
<protein>
    <recommendedName>
        <fullName evidence="5">DYW domain-containing protein</fullName>
    </recommendedName>
</protein>
<feature type="repeat" description="PPR" evidence="3">
    <location>
        <begin position="125"/>
        <end position="159"/>
    </location>
</feature>
<feature type="repeat" description="PPR" evidence="3">
    <location>
        <begin position="630"/>
        <end position="664"/>
    </location>
</feature>
<gene>
    <name evidence="6" type="ORF">KY290_038429</name>
</gene>
<dbReference type="Pfam" id="PF20431">
    <property type="entry name" value="E_motif"/>
    <property type="match status" value="1"/>
</dbReference>
<feature type="repeat" description="PPR" evidence="3">
    <location>
        <begin position="297"/>
        <end position="327"/>
    </location>
</feature>
<evidence type="ECO:0000256" key="1">
    <source>
        <dbReference type="ARBA" id="ARBA00006643"/>
    </source>
</evidence>
<dbReference type="InterPro" id="IPR046849">
    <property type="entry name" value="E2_motif"/>
</dbReference>
<feature type="repeat" description="PPR" evidence="3">
    <location>
        <begin position="429"/>
        <end position="463"/>
    </location>
</feature>
<reference evidence="6 7" key="1">
    <citation type="journal article" date="2021" name="bioRxiv">
        <title>Chromosome-scale and haplotype-resolved genome assembly of a tetraploid potato cultivar.</title>
        <authorList>
            <person name="Sun H."/>
            <person name="Jiao W.-B."/>
            <person name="Krause K."/>
            <person name="Campoy J.A."/>
            <person name="Goel M."/>
            <person name="Folz-Donahue K."/>
            <person name="Kukat C."/>
            <person name="Huettel B."/>
            <person name="Schneeberger K."/>
        </authorList>
    </citation>
    <scope>NUCLEOTIDE SEQUENCE [LARGE SCALE GENOMIC DNA]</scope>
    <source>
        <strain evidence="6">SolTubOtavaFocal</strain>
        <tissue evidence="6">Leaves</tissue>
    </source>
</reference>
<evidence type="ECO:0000313" key="6">
    <source>
        <dbReference type="EMBL" id="KAH0739724.1"/>
    </source>
</evidence>
<dbReference type="InterPro" id="IPR032867">
    <property type="entry name" value="DYW_dom"/>
</dbReference>
<dbReference type="PANTHER" id="PTHR47926">
    <property type="entry name" value="PENTATRICOPEPTIDE REPEAT-CONTAINING PROTEIN"/>
    <property type="match status" value="1"/>
</dbReference>
<feature type="region of interest" description="Disordered" evidence="4">
    <location>
        <begin position="1"/>
        <end position="20"/>
    </location>
</feature>
<dbReference type="Pfam" id="PF13041">
    <property type="entry name" value="PPR_2"/>
    <property type="match status" value="3"/>
</dbReference>
<evidence type="ECO:0000256" key="3">
    <source>
        <dbReference type="PROSITE-ProRule" id="PRU00708"/>
    </source>
</evidence>
<dbReference type="Proteomes" id="UP000826656">
    <property type="component" value="Unassembled WGS sequence"/>
</dbReference>
<dbReference type="InterPro" id="IPR046848">
    <property type="entry name" value="E_motif"/>
</dbReference>
<organism evidence="6 7">
    <name type="scientific">Solanum tuberosum</name>
    <name type="common">Potato</name>
    <dbReference type="NCBI Taxonomy" id="4113"/>
    <lineage>
        <taxon>Eukaryota</taxon>
        <taxon>Viridiplantae</taxon>
        <taxon>Streptophyta</taxon>
        <taxon>Embryophyta</taxon>
        <taxon>Tracheophyta</taxon>
        <taxon>Spermatophyta</taxon>
        <taxon>Magnoliopsida</taxon>
        <taxon>eudicotyledons</taxon>
        <taxon>Gunneridae</taxon>
        <taxon>Pentapetalae</taxon>
        <taxon>asterids</taxon>
        <taxon>lamiids</taxon>
        <taxon>Solanales</taxon>
        <taxon>Solanaceae</taxon>
        <taxon>Solanoideae</taxon>
        <taxon>Solaneae</taxon>
        <taxon>Solanum</taxon>
    </lineage>
</organism>
<dbReference type="InterPro" id="IPR002885">
    <property type="entry name" value="PPR_rpt"/>
</dbReference>
<feature type="repeat" description="PPR" evidence="3">
    <location>
        <begin position="227"/>
        <end position="261"/>
    </location>
</feature>
<evidence type="ECO:0000259" key="5">
    <source>
        <dbReference type="Pfam" id="PF14432"/>
    </source>
</evidence>
<dbReference type="EMBL" id="JAIVGD010000028">
    <property type="protein sequence ID" value="KAH0739724.1"/>
    <property type="molecule type" value="Genomic_DNA"/>
</dbReference>
<dbReference type="Pfam" id="PF20430">
    <property type="entry name" value="Eplus_motif"/>
    <property type="match status" value="1"/>
</dbReference>